<dbReference type="EMBL" id="WHOC01000019">
    <property type="protein sequence ID" value="NOU84625.1"/>
    <property type="molecule type" value="Genomic_DNA"/>
</dbReference>
<evidence type="ECO:0000313" key="2">
    <source>
        <dbReference type="Proteomes" id="UP000658690"/>
    </source>
</evidence>
<dbReference type="RefSeq" id="WP_171688077.1">
    <property type="nucleotide sequence ID" value="NZ_WHOC01000019.1"/>
</dbReference>
<reference evidence="1 2" key="1">
    <citation type="submission" date="2019-10" db="EMBL/GenBank/DDBJ databases">
        <title>Description of Paenibacillus choica sp. nov.</title>
        <authorList>
            <person name="Carlier A."/>
            <person name="Qi S."/>
        </authorList>
    </citation>
    <scope>NUCLEOTIDE SEQUENCE [LARGE SCALE GENOMIC DNA]</scope>
    <source>
        <strain evidence="1 2">LMG 31460</strain>
    </source>
</reference>
<organism evidence="1 2">
    <name type="scientific">Paenibacillus germinis</name>
    <dbReference type="NCBI Taxonomy" id="2654979"/>
    <lineage>
        <taxon>Bacteria</taxon>
        <taxon>Bacillati</taxon>
        <taxon>Bacillota</taxon>
        <taxon>Bacilli</taxon>
        <taxon>Bacillales</taxon>
        <taxon>Paenibacillaceae</taxon>
        <taxon>Paenibacillus</taxon>
    </lineage>
</organism>
<gene>
    <name evidence="1" type="ORF">GC102_02390</name>
</gene>
<dbReference type="Proteomes" id="UP000658690">
    <property type="component" value="Unassembled WGS sequence"/>
</dbReference>
<accession>A0ABX1YU45</accession>
<dbReference type="NCBIfam" id="NF047593">
    <property type="entry name" value="IS66_ISAeme5_TnpA"/>
    <property type="match status" value="1"/>
</dbReference>
<evidence type="ECO:0000313" key="1">
    <source>
        <dbReference type="EMBL" id="NOU84625.1"/>
    </source>
</evidence>
<keyword evidence="2" id="KW-1185">Reference proteome</keyword>
<name>A0ABX1YU45_9BACL</name>
<comment type="caution">
    <text evidence="1">The sequence shown here is derived from an EMBL/GenBank/DDBJ whole genome shotgun (WGS) entry which is preliminary data.</text>
</comment>
<sequence>MTTKEQRRKDWSARIADYRASDLSMAAWCDAHQVTKEQLKYWLRKLKVVHSEADGPIFSSWVPIKVSDPIQSTTHESSLVVRIGSVQIEIRPGFDPRLLREEVVQSLEKPC</sequence>
<proteinExistence type="predicted"/>
<protein>
    <submittedName>
        <fullName evidence="1">IS66 family insertion sequence element accessory protein TnpB</fullName>
    </submittedName>
</protein>